<dbReference type="EMBL" id="QLMD01000010">
    <property type="protein sequence ID" value="RAJ95326.1"/>
    <property type="molecule type" value="Genomic_DNA"/>
</dbReference>
<comment type="caution">
    <text evidence="1">The sequence shown here is derived from an EMBL/GenBank/DDBJ whole genome shotgun (WGS) entry which is preliminary data.</text>
</comment>
<sequence length="319" mass="35478">MTLIGKGRNKEYGEYVFNDCGHRQEITYQAVKKGPPQYACKTCQEITYASEAAAYGLILLGPGSSNLTRSYLKSDCNHTLDLRPSHIKTGGFECKDCQLEQFTDIFKQAGLTLNGPGTRPKSWAYTCNYCGDSDEAGPSHVKAGNFRCAGCLEQKHVAEAEANNLELIADSLHQGYAMYQLKSCGHEQEIRIDAVRRNNFACHSCDESHLKWPASIYLAKIELNGISLLKLGKAKNFDLRVIRYGLPDNAEITLLRVVELPTGRLAQSLERKLHVALGGQLDREETSQLFTLSGSTECYPLSRQRDILNALAKLESEYS</sequence>
<dbReference type="AlphaFoldDB" id="A0A327WUH7"/>
<reference evidence="1 2" key="1">
    <citation type="submission" date="2018-06" db="EMBL/GenBank/DDBJ databases">
        <title>Genomic Encyclopedia of Type Strains, Phase III (KMG-III): the genomes of soil and plant-associated and newly described type strains.</title>
        <authorList>
            <person name="Whitman W."/>
        </authorList>
    </citation>
    <scope>NUCLEOTIDE SEQUENCE [LARGE SCALE GENOMIC DNA]</scope>
    <source>
        <strain evidence="1 2">CGMCC 1.15366</strain>
    </source>
</reference>
<protein>
    <submittedName>
        <fullName evidence="1">Uncharacterized protein</fullName>
    </submittedName>
</protein>
<dbReference type="Proteomes" id="UP000249203">
    <property type="component" value="Unassembled WGS sequence"/>
</dbReference>
<organism evidence="1 2">
    <name type="scientific">Aliidiomarina maris</name>
    <dbReference type="NCBI Taxonomy" id="531312"/>
    <lineage>
        <taxon>Bacteria</taxon>
        <taxon>Pseudomonadati</taxon>
        <taxon>Pseudomonadota</taxon>
        <taxon>Gammaproteobacteria</taxon>
        <taxon>Alteromonadales</taxon>
        <taxon>Idiomarinaceae</taxon>
        <taxon>Aliidiomarina</taxon>
    </lineage>
</organism>
<name>A0A327WUH7_9GAMM</name>
<evidence type="ECO:0000313" key="2">
    <source>
        <dbReference type="Proteomes" id="UP000249203"/>
    </source>
</evidence>
<proteinExistence type="predicted"/>
<accession>A0A327WUH7</accession>
<gene>
    <name evidence="1" type="ORF">B0I24_1108</name>
</gene>
<evidence type="ECO:0000313" key="1">
    <source>
        <dbReference type="EMBL" id="RAJ95326.1"/>
    </source>
</evidence>